<evidence type="ECO:0000313" key="4">
    <source>
        <dbReference type="EMBL" id="OHX64217.1"/>
    </source>
</evidence>
<dbReference type="EMBL" id="JRYR02000002">
    <property type="protein sequence ID" value="OHX64217.1"/>
    <property type="molecule type" value="Genomic_DNA"/>
</dbReference>
<dbReference type="SUPFAM" id="SSF46689">
    <property type="entry name" value="Homeodomain-like"/>
    <property type="match status" value="1"/>
</dbReference>
<dbReference type="SUPFAM" id="SSF48498">
    <property type="entry name" value="Tetracyclin repressor-like, C-terminal domain"/>
    <property type="match status" value="1"/>
</dbReference>
<accession>A0A1S1YT59</accession>
<dbReference type="PANTHER" id="PTHR43479">
    <property type="entry name" value="ACREF/ENVCD OPERON REPRESSOR-RELATED"/>
    <property type="match status" value="1"/>
</dbReference>
<dbReference type="InterPro" id="IPR009057">
    <property type="entry name" value="Homeodomain-like_sf"/>
</dbReference>
<dbReference type="PANTHER" id="PTHR43479:SF11">
    <property type="entry name" value="ACREF_ENVCD OPERON REPRESSOR-RELATED"/>
    <property type="match status" value="1"/>
</dbReference>
<dbReference type="InterPro" id="IPR001647">
    <property type="entry name" value="HTH_TetR"/>
</dbReference>
<dbReference type="PROSITE" id="PS50977">
    <property type="entry name" value="HTH_TETR_2"/>
    <property type="match status" value="1"/>
</dbReference>
<name>A0A1S1YT59_FLAPC</name>
<dbReference type="InterPro" id="IPR036271">
    <property type="entry name" value="Tet_transcr_reg_TetR-rel_C_sf"/>
</dbReference>
<evidence type="ECO:0000259" key="3">
    <source>
        <dbReference type="PROSITE" id="PS50977"/>
    </source>
</evidence>
<dbReference type="AlphaFoldDB" id="A0A1S1YT59"/>
<keyword evidence="1 2" id="KW-0238">DNA-binding</keyword>
<keyword evidence="5" id="KW-1185">Reference proteome</keyword>
<dbReference type="Gene3D" id="1.10.357.10">
    <property type="entry name" value="Tetracycline Repressor, domain 2"/>
    <property type="match status" value="1"/>
</dbReference>
<dbReference type="InterPro" id="IPR050624">
    <property type="entry name" value="HTH-type_Tx_Regulator"/>
</dbReference>
<evidence type="ECO:0000313" key="5">
    <source>
        <dbReference type="Proteomes" id="UP000179797"/>
    </source>
</evidence>
<sequence>MKVKEKLIQSAYSLFLQNGIKKISITDIIENAGVSKMSFYRQFKNKDAILLEVLIQFFDSGLMEYQKLVDKKLSFVDFLNEIIVMKIYFSRQMSKAFMEEIMTTDDQTEEIQDFILNYQQKSTALFIDEILKAKANGEIGDDYSIEFLMYMMGKAQESASDTFFLNTFDSLEEAVRQVTKFYFFGIYGQRK</sequence>
<evidence type="ECO:0000256" key="1">
    <source>
        <dbReference type="ARBA" id="ARBA00023125"/>
    </source>
</evidence>
<evidence type="ECO:0000256" key="2">
    <source>
        <dbReference type="PROSITE-ProRule" id="PRU00335"/>
    </source>
</evidence>
<dbReference type="Proteomes" id="UP000179797">
    <property type="component" value="Unassembled WGS sequence"/>
</dbReference>
<dbReference type="PRINTS" id="PR00455">
    <property type="entry name" value="HTHTETR"/>
</dbReference>
<protein>
    <recommendedName>
        <fullName evidence="3">HTH tetR-type domain-containing protein</fullName>
    </recommendedName>
</protein>
<reference evidence="4 5" key="1">
    <citation type="journal article" date="2012" name="Int. J. Syst. Evol. Microbiol.">
        <title>Flammeovirga pacifica sp. nov., isolated from deep-sea sediment.</title>
        <authorList>
            <person name="Xu H."/>
            <person name="Fu Y."/>
            <person name="Yang N."/>
            <person name="Ding Z."/>
            <person name="Lai Q."/>
            <person name="Zeng R."/>
        </authorList>
    </citation>
    <scope>NUCLEOTIDE SEQUENCE [LARGE SCALE GENOMIC DNA]</scope>
    <source>
        <strain evidence="5">DSM 24597 / LMG 26175 / WPAGA1</strain>
    </source>
</reference>
<dbReference type="STRING" id="915059.NH26_21680"/>
<feature type="DNA-binding region" description="H-T-H motif" evidence="2">
    <location>
        <begin position="24"/>
        <end position="43"/>
    </location>
</feature>
<gene>
    <name evidence="4" type="ORF">NH26_21680</name>
</gene>
<feature type="domain" description="HTH tetR-type" evidence="3">
    <location>
        <begin position="1"/>
        <end position="61"/>
    </location>
</feature>
<comment type="caution">
    <text evidence="4">The sequence shown here is derived from an EMBL/GenBank/DDBJ whole genome shotgun (WGS) entry which is preliminary data.</text>
</comment>
<dbReference type="OrthoDB" id="494991at2"/>
<dbReference type="GO" id="GO:0003677">
    <property type="term" value="F:DNA binding"/>
    <property type="evidence" value="ECO:0007669"/>
    <property type="project" value="UniProtKB-UniRule"/>
</dbReference>
<dbReference type="Pfam" id="PF00440">
    <property type="entry name" value="TetR_N"/>
    <property type="match status" value="1"/>
</dbReference>
<dbReference type="RefSeq" id="WP_044220967.1">
    <property type="nucleotide sequence ID" value="NZ_JRYR02000002.1"/>
</dbReference>
<proteinExistence type="predicted"/>
<organism evidence="4 5">
    <name type="scientific">Flammeovirga pacifica</name>
    <dbReference type="NCBI Taxonomy" id="915059"/>
    <lineage>
        <taxon>Bacteria</taxon>
        <taxon>Pseudomonadati</taxon>
        <taxon>Bacteroidota</taxon>
        <taxon>Cytophagia</taxon>
        <taxon>Cytophagales</taxon>
        <taxon>Flammeovirgaceae</taxon>
        <taxon>Flammeovirga</taxon>
    </lineage>
</organism>
<dbReference type="Gene3D" id="1.10.10.60">
    <property type="entry name" value="Homeodomain-like"/>
    <property type="match status" value="1"/>
</dbReference>